<evidence type="ECO:0000256" key="5">
    <source>
        <dbReference type="ARBA" id="ARBA00022679"/>
    </source>
</evidence>
<evidence type="ECO:0000256" key="13">
    <source>
        <dbReference type="PIRSR" id="PIRSR018425-2"/>
    </source>
</evidence>
<evidence type="ECO:0000256" key="2">
    <source>
        <dbReference type="ARBA" id="ARBA00004123"/>
    </source>
</evidence>
<dbReference type="AlphaFoldDB" id="A0A2T9YN68"/>
<feature type="binding site" evidence="13">
    <location>
        <position position="104"/>
    </location>
    <ligand>
        <name>Mg(2+)</name>
        <dbReference type="ChEBI" id="CHEBI:18420"/>
        <label>2</label>
        <note>catalytic</note>
    </ligand>
</feature>
<protein>
    <recommendedName>
        <fullName evidence="11">Poly(A) polymerase</fullName>
        <ecNumber evidence="11">2.7.7.19</ecNumber>
    </recommendedName>
</protein>
<feature type="binding site" evidence="12">
    <location>
        <position position="219"/>
    </location>
    <ligand>
        <name>ATP</name>
        <dbReference type="ChEBI" id="CHEBI:30616"/>
    </ligand>
</feature>
<evidence type="ECO:0000256" key="1">
    <source>
        <dbReference type="ARBA" id="ARBA00001936"/>
    </source>
</evidence>
<dbReference type="Pfam" id="PF04928">
    <property type="entry name" value="PAP_central"/>
    <property type="match status" value="1"/>
</dbReference>
<dbReference type="PANTHER" id="PTHR10682">
    <property type="entry name" value="POLY A POLYMERASE"/>
    <property type="match status" value="1"/>
</dbReference>
<keyword evidence="5 11" id="KW-0808">Transferase</keyword>
<comment type="function">
    <text evidence="11">Polymerase that creates the 3'-poly(A) tail of mRNA's.</text>
</comment>
<evidence type="ECO:0000256" key="12">
    <source>
        <dbReference type="PIRSR" id="PIRSR018425-1"/>
    </source>
</evidence>
<feature type="binding site" evidence="12">
    <location>
        <begin position="237"/>
        <end position="238"/>
    </location>
    <ligand>
        <name>ATP</name>
        <dbReference type="ChEBI" id="CHEBI:30616"/>
    </ligand>
</feature>
<dbReference type="InterPro" id="IPR014492">
    <property type="entry name" value="PolyA_polymerase"/>
</dbReference>
<reference evidence="18 19" key="1">
    <citation type="journal article" date="2018" name="MBio">
        <title>Comparative Genomics Reveals the Core Gene Toolbox for the Fungus-Insect Symbiosis.</title>
        <authorList>
            <person name="Wang Y."/>
            <person name="Stata M."/>
            <person name="Wang W."/>
            <person name="Stajich J.E."/>
            <person name="White M.M."/>
            <person name="Moncalvo J.M."/>
        </authorList>
    </citation>
    <scope>NUCLEOTIDE SEQUENCE [LARGE SCALE GENOMIC DNA]</scope>
    <source>
        <strain evidence="18 19">SWE-8-4</strain>
    </source>
</reference>
<comment type="catalytic activity">
    <reaction evidence="11">
        <text>RNA(n) + ATP = RNA(n)-3'-adenine ribonucleotide + diphosphate</text>
        <dbReference type="Rhea" id="RHEA:11332"/>
        <dbReference type="Rhea" id="RHEA-COMP:14527"/>
        <dbReference type="Rhea" id="RHEA-COMP:17347"/>
        <dbReference type="ChEBI" id="CHEBI:30616"/>
        <dbReference type="ChEBI" id="CHEBI:33019"/>
        <dbReference type="ChEBI" id="CHEBI:140395"/>
        <dbReference type="ChEBI" id="CHEBI:173115"/>
        <dbReference type="EC" id="2.7.7.19"/>
    </reaction>
</comment>
<dbReference type="PANTHER" id="PTHR10682:SF10">
    <property type="entry name" value="POLYNUCLEOTIDE ADENYLYLTRANSFERASE"/>
    <property type="match status" value="1"/>
</dbReference>
<feature type="region of interest" description="Disordered" evidence="14">
    <location>
        <begin position="612"/>
        <end position="632"/>
    </location>
</feature>
<evidence type="ECO:0000256" key="4">
    <source>
        <dbReference type="ARBA" id="ARBA00022664"/>
    </source>
</evidence>
<dbReference type="GO" id="GO:0005634">
    <property type="term" value="C:nucleus"/>
    <property type="evidence" value="ECO:0007669"/>
    <property type="project" value="UniProtKB-SubCell"/>
</dbReference>
<dbReference type="Proteomes" id="UP000245383">
    <property type="component" value="Unassembled WGS sequence"/>
</dbReference>
<dbReference type="GO" id="GO:0031123">
    <property type="term" value="P:RNA 3'-end processing"/>
    <property type="evidence" value="ECO:0007669"/>
    <property type="project" value="InterPro"/>
</dbReference>
<dbReference type="InterPro" id="IPR043519">
    <property type="entry name" value="NT_sf"/>
</dbReference>
<dbReference type="GO" id="GO:1990817">
    <property type="term" value="F:poly(A) RNA polymerase activity"/>
    <property type="evidence" value="ECO:0007669"/>
    <property type="project" value="UniProtKB-UniRule"/>
</dbReference>
<evidence type="ECO:0000256" key="9">
    <source>
        <dbReference type="ARBA" id="ARBA00022842"/>
    </source>
</evidence>
<feature type="binding site" evidence="12">
    <location>
        <position position="158"/>
    </location>
    <ligand>
        <name>ATP</name>
        <dbReference type="ChEBI" id="CHEBI:30616"/>
    </ligand>
</feature>
<comment type="similarity">
    <text evidence="3 11">Belongs to the poly(A) polymerase family.</text>
</comment>
<keyword evidence="6 13" id="KW-0479">Metal-binding</keyword>
<dbReference type="GO" id="GO:0003723">
    <property type="term" value="F:RNA binding"/>
    <property type="evidence" value="ECO:0007669"/>
    <property type="project" value="UniProtKB-UniRule"/>
</dbReference>
<dbReference type="InterPro" id="IPR048840">
    <property type="entry name" value="PolA_pol_NTPase"/>
</dbReference>
<dbReference type="Gene3D" id="3.30.460.10">
    <property type="entry name" value="Beta Polymerase, domain 2"/>
    <property type="match status" value="1"/>
</dbReference>
<evidence type="ECO:0000259" key="17">
    <source>
        <dbReference type="Pfam" id="PF20750"/>
    </source>
</evidence>
<comment type="cofactor">
    <cofactor evidence="13">
        <name>Mg(2+)</name>
        <dbReference type="ChEBI" id="CHEBI:18420"/>
    </cofactor>
    <text evidence="13">Binds 2 magnesium ions. Also active with manganese.</text>
</comment>
<feature type="domain" description="Poly(A) polymerase nucleotidyltransferase" evidence="17">
    <location>
        <begin position="12"/>
        <end position="205"/>
    </location>
</feature>
<dbReference type="EMBL" id="MBFR01000114">
    <property type="protein sequence ID" value="PVU93805.1"/>
    <property type="molecule type" value="Genomic_DNA"/>
</dbReference>
<comment type="subcellular location">
    <subcellularLocation>
        <location evidence="2 11">Nucleus</location>
    </subcellularLocation>
</comment>
<keyword evidence="10 11" id="KW-0539">Nucleus</keyword>
<feature type="compositionally biased region" description="Polar residues" evidence="14">
    <location>
        <begin position="622"/>
        <end position="632"/>
    </location>
</feature>
<feature type="binding site" evidence="13">
    <location>
        <position position="106"/>
    </location>
    <ligand>
        <name>Mg(2+)</name>
        <dbReference type="ChEBI" id="CHEBI:18420"/>
        <label>2</label>
        <note>catalytic</note>
    </ligand>
</feature>
<dbReference type="InterPro" id="IPR007012">
    <property type="entry name" value="PolA_pol_cen_dom"/>
</dbReference>
<feature type="region of interest" description="Disordered" evidence="14">
    <location>
        <begin position="700"/>
        <end position="724"/>
    </location>
</feature>
<dbReference type="FunFam" id="3.30.460.10:FF:000002">
    <property type="entry name" value="Poly(A) polymerase alpha, putative"/>
    <property type="match status" value="1"/>
</dbReference>
<dbReference type="InterPro" id="IPR007010">
    <property type="entry name" value="PolA_pol_RNA-bd_dom"/>
</dbReference>
<gene>
    <name evidence="18" type="ORF">BB561_003024</name>
</gene>
<evidence type="ECO:0000256" key="14">
    <source>
        <dbReference type="SAM" id="MobiDB-lite"/>
    </source>
</evidence>
<dbReference type="InterPro" id="IPR011068">
    <property type="entry name" value="NuclTrfase_I-like_C"/>
</dbReference>
<evidence type="ECO:0000256" key="6">
    <source>
        <dbReference type="ARBA" id="ARBA00022723"/>
    </source>
</evidence>
<evidence type="ECO:0000313" key="18">
    <source>
        <dbReference type="EMBL" id="PVU93805.1"/>
    </source>
</evidence>
<name>A0A2T9YN68_9FUNG</name>
<dbReference type="PIRSF" id="PIRSF018425">
    <property type="entry name" value="PolyA_polymerase"/>
    <property type="match status" value="1"/>
</dbReference>
<evidence type="ECO:0000259" key="16">
    <source>
        <dbReference type="Pfam" id="PF04928"/>
    </source>
</evidence>
<accession>A0A2T9YN68</accession>
<dbReference type="FunFam" id="1.10.1410.10:FF:000001">
    <property type="entry name" value="Putative poly(A) polymerase gamma"/>
    <property type="match status" value="1"/>
</dbReference>
<evidence type="ECO:0000256" key="7">
    <source>
        <dbReference type="ARBA" id="ARBA00022741"/>
    </source>
</evidence>
<dbReference type="GO" id="GO:0046872">
    <property type="term" value="F:metal ion binding"/>
    <property type="evidence" value="ECO:0007669"/>
    <property type="project" value="UniProtKB-KW"/>
</dbReference>
<feature type="compositionally biased region" description="Polar residues" evidence="14">
    <location>
        <begin position="550"/>
        <end position="567"/>
    </location>
</feature>
<keyword evidence="9 13" id="KW-0460">Magnesium</keyword>
<dbReference type="OrthoDB" id="412748at2759"/>
<proteinExistence type="inferred from homology"/>
<keyword evidence="7 11" id="KW-0547">Nucleotide-binding</keyword>
<keyword evidence="19" id="KW-1185">Reference proteome</keyword>
<feature type="binding site" evidence="13">
    <location>
        <position position="106"/>
    </location>
    <ligand>
        <name>Mg(2+)</name>
        <dbReference type="ChEBI" id="CHEBI:18420"/>
        <label>1</label>
        <note>catalytic</note>
    </ligand>
</feature>
<dbReference type="EC" id="2.7.7.19" evidence="11"/>
<evidence type="ECO:0000256" key="11">
    <source>
        <dbReference type="PIRNR" id="PIRNR018425"/>
    </source>
</evidence>
<keyword evidence="4 11" id="KW-0507">mRNA processing</keyword>
<dbReference type="CDD" id="cd05402">
    <property type="entry name" value="NT_PAP_TUTase"/>
    <property type="match status" value="1"/>
</dbReference>
<sequence>MTLAASKQTYFGVTPPISLKESNEQEILSTEQMIQALHHAGQFEDIAAGKNREIVLGQLDKVVQHFVYLASIKHGFSEAEARESKGKIYTFGSYRLGVHGAGADIDTLCVVPAHVSREYFFEIMTDLLSKRPDVKELTPVPEAYVPVIKMEFGNVPIDLTFASLHLPTIPDSLELLDTKILRNLDEQCIRSINGSRVTDEILRLVPNIKTFRESLRCIKYWAKRRGIYSNSLGFLGGVAWAMLVARVCQLYPNAVAGAIIVRFFKIMYQWNWPQPILLKPIEDGPLRVKVWNPKIYIQDRAHRMPIITPAYPSMCATHNVSKSTLTIMTAEFKRGADILDHIASNSCTWADLFTENDFFYRYKHYLQVEVSSSNLDSHHKTTGLIESRLRHLVMKLENIEHVVLAHPHIDNFDQAYTCKNADIALQIANGNMPNAQLSNDPIMVSSLPYSSNQSLPDDHESTLYKLYSTVFFVGLLISKKPSGFVGNRRIDLSWPAQEFLMLIKQTEMWNPENMFINIRFFKNLELPVYVFKSGVNPFIQTHDPLKLNKQLPTNHSSDNEPSNPSSGKKTRISDTLDKSSITTPVLITNQISNKPHLNIDKKNIALVDLPASNTDSLKKPKSNSLSTENDQQKQVRTFELPNLTEDKPLIVNSNLKDLGTILPSDNFGVNASLNPSLKNESKNVSNSNTEAFLPQIKNIRIPNAPPQPPPGGIKLRLADPQYHI</sequence>
<comment type="cofactor">
    <cofactor evidence="1">
        <name>Mn(2+)</name>
        <dbReference type="ChEBI" id="CHEBI:29035"/>
    </cofactor>
</comment>
<dbReference type="SUPFAM" id="SSF81631">
    <property type="entry name" value="PAP/OAS1 substrate-binding domain"/>
    <property type="match status" value="1"/>
</dbReference>
<feature type="binding site" evidence="12">
    <location>
        <position position="228"/>
    </location>
    <ligand>
        <name>ATP</name>
        <dbReference type="ChEBI" id="CHEBI:30616"/>
    </ligand>
</feature>
<feature type="domain" description="Poly(A) polymerase RNA-binding" evidence="15">
    <location>
        <begin position="357"/>
        <end position="534"/>
    </location>
</feature>
<evidence type="ECO:0000256" key="10">
    <source>
        <dbReference type="ARBA" id="ARBA00023242"/>
    </source>
</evidence>
<feature type="binding site" evidence="13">
    <location>
        <position position="158"/>
    </location>
    <ligand>
        <name>Mg(2+)</name>
        <dbReference type="ChEBI" id="CHEBI:18420"/>
        <label>2</label>
        <note>catalytic</note>
    </ligand>
</feature>
<feature type="region of interest" description="Disordered" evidence="14">
    <location>
        <begin position="548"/>
        <end position="574"/>
    </location>
</feature>
<dbReference type="GO" id="GO:0006397">
    <property type="term" value="P:mRNA processing"/>
    <property type="evidence" value="ECO:0007669"/>
    <property type="project" value="UniProtKB-KW"/>
</dbReference>
<comment type="caution">
    <text evidence="18">The sequence shown here is derived from an EMBL/GenBank/DDBJ whole genome shotgun (WGS) entry which is preliminary data.</text>
</comment>
<dbReference type="GO" id="GO:0005524">
    <property type="term" value="F:ATP binding"/>
    <property type="evidence" value="ECO:0007669"/>
    <property type="project" value="UniProtKB-UniRule"/>
</dbReference>
<feature type="binding site" evidence="13">
    <location>
        <position position="104"/>
    </location>
    <ligand>
        <name>Mg(2+)</name>
        <dbReference type="ChEBI" id="CHEBI:18420"/>
        <label>1</label>
        <note>catalytic</note>
    </ligand>
</feature>
<evidence type="ECO:0000313" key="19">
    <source>
        <dbReference type="Proteomes" id="UP000245383"/>
    </source>
</evidence>
<organism evidence="18 19">
    <name type="scientific">Smittium simulii</name>
    <dbReference type="NCBI Taxonomy" id="133385"/>
    <lineage>
        <taxon>Eukaryota</taxon>
        <taxon>Fungi</taxon>
        <taxon>Fungi incertae sedis</taxon>
        <taxon>Zoopagomycota</taxon>
        <taxon>Kickxellomycotina</taxon>
        <taxon>Harpellomycetes</taxon>
        <taxon>Harpellales</taxon>
        <taxon>Legeriomycetaceae</taxon>
        <taxon>Smittium</taxon>
    </lineage>
</organism>
<feature type="domain" description="Poly(A) polymerase central" evidence="16">
    <location>
        <begin position="210"/>
        <end position="354"/>
    </location>
</feature>
<evidence type="ECO:0000259" key="15">
    <source>
        <dbReference type="Pfam" id="PF04926"/>
    </source>
</evidence>
<dbReference type="Gene3D" id="1.10.1410.10">
    <property type="match status" value="1"/>
</dbReference>
<dbReference type="SUPFAM" id="SSF81301">
    <property type="entry name" value="Nucleotidyltransferase"/>
    <property type="match status" value="1"/>
</dbReference>
<dbReference type="Pfam" id="PF20750">
    <property type="entry name" value="PAP_NTPase"/>
    <property type="match status" value="1"/>
</dbReference>
<feature type="binding site" evidence="12">
    <location>
        <begin position="104"/>
        <end position="106"/>
    </location>
    <ligand>
        <name>ATP</name>
        <dbReference type="ChEBI" id="CHEBI:30616"/>
    </ligand>
</feature>
<dbReference type="Pfam" id="PF04926">
    <property type="entry name" value="PAP_RNA-bind"/>
    <property type="match status" value="1"/>
</dbReference>
<dbReference type="STRING" id="133385.A0A2T9YN68"/>
<evidence type="ECO:0000256" key="3">
    <source>
        <dbReference type="ARBA" id="ARBA00010912"/>
    </source>
</evidence>
<dbReference type="SUPFAM" id="SSF55003">
    <property type="entry name" value="PAP/Archaeal CCA-adding enzyme, C-terminal domain"/>
    <property type="match status" value="1"/>
</dbReference>
<evidence type="ECO:0000256" key="8">
    <source>
        <dbReference type="ARBA" id="ARBA00022840"/>
    </source>
</evidence>
<dbReference type="Gene3D" id="3.30.70.590">
    <property type="entry name" value="Poly(A) polymerase predicted RNA binding domain"/>
    <property type="match status" value="1"/>
</dbReference>
<keyword evidence="8 11" id="KW-0067">ATP-binding</keyword>
<feature type="binding site" evidence="12">
    <location>
        <begin position="91"/>
        <end position="93"/>
    </location>
    <ligand>
        <name>ATP</name>
        <dbReference type="ChEBI" id="CHEBI:30616"/>
    </ligand>
</feature>